<evidence type="ECO:0000313" key="3">
    <source>
        <dbReference type="EnsemblProtists" id="EKX49160"/>
    </source>
</evidence>
<dbReference type="KEGG" id="gtt:GUITHDRAFT_105234"/>
<dbReference type="PaxDb" id="55529-EKX49160"/>
<feature type="compositionally biased region" description="Polar residues" evidence="1">
    <location>
        <begin position="26"/>
        <end position="51"/>
    </location>
</feature>
<dbReference type="EnsemblProtists" id="EKX49160">
    <property type="protein sequence ID" value="EKX49160"/>
    <property type="gene ID" value="GUITHDRAFT_105234"/>
</dbReference>
<evidence type="ECO:0000256" key="1">
    <source>
        <dbReference type="SAM" id="MobiDB-lite"/>
    </source>
</evidence>
<accession>L1JLY0</accession>
<protein>
    <submittedName>
        <fullName evidence="2 3">Uncharacterized protein</fullName>
    </submittedName>
</protein>
<proteinExistence type="predicted"/>
<evidence type="ECO:0000313" key="2">
    <source>
        <dbReference type="EMBL" id="EKX49160.1"/>
    </source>
</evidence>
<organism evidence="2">
    <name type="scientific">Guillardia theta (strain CCMP2712)</name>
    <name type="common">Cryptophyte</name>
    <dbReference type="NCBI Taxonomy" id="905079"/>
    <lineage>
        <taxon>Eukaryota</taxon>
        <taxon>Cryptophyceae</taxon>
        <taxon>Pyrenomonadales</taxon>
        <taxon>Geminigeraceae</taxon>
        <taxon>Guillardia</taxon>
    </lineage>
</organism>
<name>L1JLY0_GUITC</name>
<reference evidence="3" key="3">
    <citation type="submission" date="2016-03" db="UniProtKB">
        <authorList>
            <consortium name="EnsemblProtists"/>
        </authorList>
    </citation>
    <scope>IDENTIFICATION</scope>
</reference>
<gene>
    <name evidence="2" type="ORF">GUITHDRAFT_105234</name>
</gene>
<dbReference type="Proteomes" id="UP000011087">
    <property type="component" value="Unassembled WGS sequence"/>
</dbReference>
<dbReference type="HOGENOM" id="CLU_1404894_0_0_1"/>
<dbReference type="AlphaFoldDB" id="L1JLY0"/>
<reference evidence="4" key="2">
    <citation type="submission" date="2012-11" db="EMBL/GenBank/DDBJ databases">
        <authorList>
            <person name="Kuo A."/>
            <person name="Curtis B.A."/>
            <person name="Tanifuji G."/>
            <person name="Burki F."/>
            <person name="Gruber A."/>
            <person name="Irimia M."/>
            <person name="Maruyama S."/>
            <person name="Arias M.C."/>
            <person name="Ball S.G."/>
            <person name="Gile G.H."/>
            <person name="Hirakawa Y."/>
            <person name="Hopkins J.F."/>
            <person name="Rensing S.A."/>
            <person name="Schmutz J."/>
            <person name="Symeonidi A."/>
            <person name="Elias M."/>
            <person name="Eveleigh R.J."/>
            <person name="Herman E.K."/>
            <person name="Klute M.J."/>
            <person name="Nakayama T."/>
            <person name="Obornik M."/>
            <person name="Reyes-Prieto A."/>
            <person name="Armbrust E.V."/>
            <person name="Aves S.J."/>
            <person name="Beiko R.G."/>
            <person name="Coutinho P."/>
            <person name="Dacks J.B."/>
            <person name="Durnford D.G."/>
            <person name="Fast N.M."/>
            <person name="Green B.R."/>
            <person name="Grisdale C."/>
            <person name="Hempe F."/>
            <person name="Henrissat B."/>
            <person name="Hoppner M.P."/>
            <person name="Ishida K.-I."/>
            <person name="Kim E."/>
            <person name="Koreny L."/>
            <person name="Kroth P.G."/>
            <person name="Liu Y."/>
            <person name="Malik S.-B."/>
            <person name="Maier U.G."/>
            <person name="McRose D."/>
            <person name="Mock T."/>
            <person name="Neilson J.A."/>
            <person name="Onodera N.T."/>
            <person name="Poole A.M."/>
            <person name="Pritham E.J."/>
            <person name="Richards T.A."/>
            <person name="Rocap G."/>
            <person name="Roy S.W."/>
            <person name="Sarai C."/>
            <person name="Schaack S."/>
            <person name="Shirato S."/>
            <person name="Slamovits C.H."/>
            <person name="Spencer D.F."/>
            <person name="Suzuki S."/>
            <person name="Worden A.Z."/>
            <person name="Zauner S."/>
            <person name="Barry K."/>
            <person name="Bell C."/>
            <person name="Bharti A.K."/>
            <person name="Crow J.A."/>
            <person name="Grimwood J."/>
            <person name="Kramer R."/>
            <person name="Lindquist E."/>
            <person name="Lucas S."/>
            <person name="Salamov A."/>
            <person name="McFadden G.I."/>
            <person name="Lane C.E."/>
            <person name="Keeling P.J."/>
            <person name="Gray M.W."/>
            <person name="Grigoriev I.V."/>
            <person name="Archibald J.M."/>
        </authorList>
    </citation>
    <scope>NUCLEOTIDE SEQUENCE</scope>
    <source>
        <strain evidence="4">CCMP2712</strain>
    </source>
</reference>
<feature type="region of interest" description="Disordered" evidence="1">
    <location>
        <begin position="1"/>
        <end position="51"/>
    </location>
</feature>
<dbReference type="GeneID" id="17305831"/>
<reference evidence="2 4" key="1">
    <citation type="journal article" date="2012" name="Nature">
        <title>Algal genomes reveal evolutionary mosaicism and the fate of nucleomorphs.</title>
        <authorList>
            <consortium name="DOE Joint Genome Institute"/>
            <person name="Curtis B.A."/>
            <person name="Tanifuji G."/>
            <person name="Burki F."/>
            <person name="Gruber A."/>
            <person name="Irimia M."/>
            <person name="Maruyama S."/>
            <person name="Arias M.C."/>
            <person name="Ball S.G."/>
            <person name="Gile G.H."/>
            <person name="Hirakawa Y."/>
            <person name="Hopkins J.F."/>
            <person name="Kuo A."/>
            <person name="Rensing S.A."/>
            <person name="Schmutz J."/>
            <person name="Symeonidi A."/>
            <person name="Elias M."/>
            <person name="Eveleigh R.J."/>
            <person name="Herman E.K."/>
            <person name="Klute M.J."/>
            <person name="Nakayama T."/>
            <person name="Obornik M."/>
            <person name="Reyes-Prieto A."/>
            <person name="Armbrust E.V."/>
            <person name="Aves S.J."/>
            <person name="Beiko R.G."/>
            <person name="Coutinho P."/>
            <person name="Dacks J.B."/>
            <person name="Durnford D.G."/>
            <person name="Fast N.M."/>
            <person name="Green B.R."/>
            <person name="Grisdale C.J."/>
            <person name="Hempel F."/>
            <person name="Henrissat B."/>
            <person name="Hoppner M.P."/>
            <person name="Ishida K."/>
            <person name="Kim E."/>
            <person name="Koreny L."/>
            <person name="Kroth P.G."/>
            <person name="Liu Y."/>
            <person name="Malik S.B."/>
            <person name="Maier U.G."/>
            <person name="McRose D."/>
            <person name="Mock T."/>
            <person name="Neilson J.A."/>
            <person name="Onodera N.T."/>
            <person name="Poole A.M."/>
            <person name="Pritham E.J."/>
            <person name="Richards T.A."/>
            <person name="Rocap G."/>
            <person name="Roy S.W."/>
            <person name="Sarai C."/>
            <person name="Schaack S."/>
            <person name="Shirato S."/>
            <person name="Slamovits C.H."/>
            <person name="Spencer D.F."/>
            <person name="Suzuki S."/>
            <person name="Worden A.Z."/>
            <person name="Zauner S."/>
            <person name="Barry K."/>
            <person name="Bell C."/>
            <person name="Bharti A.K."/>
            <person name="Crow J.A."/>
            <person name="Grimwood J."/>
            <person name="Kramer R."/>
            <person name="Lindquist E."/>
            <person name="Lucas S."/>
            <person name="Salamov A."/>
            <person name="McFadden G.I."/>
            <person name="Lane C.E."/>
            <person name="Keeling P.J."/>
            <person name="Gray M.W."/>
            <person name="Grigoriev I.V."/>
            <person name="Archibald J.M."/>
        </authorList>
    </citation>
    <scope>NUCLEOTIDE SEQUENCE</scope>
    <source>
        <strain evidence="2 4">CCMP2712</strain>
    </source>
</reference>
<sequence length="194" mass="22143">MQDECHTESEMVCQDDDDRRTKESNRWWNDSSQNRRGSDNSSSQDGSPFSPGSCTRNICFCKLSACFPYSKTKKDPFRVEADFVLVDANKSKVEENDEIRYCKATELPDLSPINEKRSHAICTPSEHRRSETIGTRSDVCNEIARVDQEQETRKMGTSSGYANVDDTMYTRDQIIRNFCEFVGGCSRIDADTLM</sequence>
<keyword evidence="4" id="KW-1185">Reference proteome</keyword>
<evidence type="ECO:0000313" key="4">
    <source>
        <dbReference type="Proteomes" id="UP000011087"/>
    </source>
</evidence>
<dbReference type="RefSeq" id="XP_005836140.1">
    <property type="nucleotide sequence ID" value="XM_005836083.1"/>
</dbReference>
<dbReference type="EMBL" id="JH992983">
    <property type="protein sequence ID" value="EKX49160.1"/>
    <property type="molecule type" value="Genomic_DNA"/>
</dbReference>